<keyword evidence="3" id="KW-1185">Reference proteome</keyword>
<gene>
    <name evidence="2" type="ORF">MELIAE_LOCUS8979</name>
</gene>
<name>A0A9P0FIS6_BRAAE</name>
<dbReference type="AlphaFoldDB" id="A0A9P0FIS6"/>
<reference evidence="2" key="1">
    <citation type="submission" date="2021-12" db="EMBL/GenBank/DDBJ databases">
        <authorList>
            <person name="King R."/>
        </authorList>
    </citation>
    <scope>NUCLEOTIDE SEQUENCE</scope>
</reference>
<dbReference type="Proteomes" id="UP001154078">
    <property type="component" value="Chromosome 6"/>
</dbReference>
<organism evidence="2 3">
    <name type="scientific">Brassicogethes aeneus</name>
    <name type="common">Rape pollen beetle</name>
    <name type="synonym">Meligethes aeneus</name>
    <dbReference type="NCBI Taxonomy" id="1431903"/>
    <lineage>
        <taxon>Eukaryota</taxon>
        <taxon>Metazoa</taxon>
        <taxon>Ecdysozoa</taxon>
        <taxon>Arthropoda</taxon>
        <taxon>Hexapoda</taxon>
        <taxon>Insecta</taxon>
        <taxon>Pterygota</taxon>
        <taxon>Neoptera</taxon>
        <taxon>Endopterygota</taxon>
        <taxon>Coleoptera</taxon>
        <taxon>Polyphaga</taxon>
        <taxon>Cucujiformia</taxon>
        <taxon>Nitidulidae</taxon>
        <taxon>Meligethinae</taxon>
        <taxon>Brassicogethes</taxon>
    </lineage>
</organism>
<dbReference type="InterPro" id="IPR008699">
    <property type="entry name" value="NDUFB8"/>
</dbReference>
<sequence length="172" mass="20132">MSSLLNCVRLSKEICKNNKVILLAVRHHWNKDYKPGPYPKSEEEMAAAAKKYGLTRSEYKPYPDDGQGAGDYPNMPLVSADSKDPFYPWDNPELKRNFNEPLHREFDLMREDRYDVSAKLRWPMWIYWAQFLGVMAGCFAVYALAERVKMFPAVIPRQYPSQGKIHYTFEQN</sequence>
<dbReference type="Pfam" id="PF05821">
    <property type="entry name" value="NDUF_B8"/>
    <property type="match status" value="1"/>
</dbReference>
<feature type="transmembrane region" description="Helical" evidence="1">
    <location>
        <begin position="125"/>
        <end position="145"/>
    </location>
</feature>
<evidence type="ECO:0008006" key="4">
    <source>
        <dbReference type="Google" id="ProtNLM"/>
    </source>
</evidence>
<protein>
    <recommendedName>
        <fullName evidence="4">NADH dehydrogenase [ubiquinone] 1 beta subcomplex subunit 8, mitochondrial</fullName>
    </recommendedName>
</protein>
<dbReference type="EMBL" id="OV121137">
    <property type="protein sequence ID" value="CAH0558706.1"/>
    <property type="molecule type" value="Genomic_DNA"/>
</dbReference>
<keyword evidence="1" id="KW-0812">Transmembrane</keyword>
<keyword evidence="1" id="KW-1133">Transmembrane helix</keyword>
<evidence type="ECO:0000313" key="2">
    <source>
        <dbReference type="EMBL" id="CAH0558706.1"/>
    </source>
</evidence>
<accession>A0A9P0FIS6</accession>
<dbReference type="PANTHER" id="PTHR12840:SF1">
    <property type="entry name" value="NADH DEHYDROGENASE [UBIQUINONE] 1 BETA SUBCOMPLEX SUBUNIT 8, MITOCHONDRIAL"/>
    <property type="match status" value="1"/>
</dbReference>
<evidence type="ECO:0000313" key="3">
    <source>
        <dbReference type="Proteomes" id="UP001154078"/>
    </source>
</evidence>
<evidence type="ECO:0000256" key="1">
    <source>
        <dbReference type="SAM" id="Phobius"/>
    </source>
</evidence>
<dbReference type="PANTHER" id="PTHR12840">
    <property type="entry name" value="NADH-UBIQUINONE OXIDOREDUCTASE ASHI SUBUNIT"/>
    <property type="match status" value="1"/>
</dbReference>
<dbReference type="OrthoDB" id="2014058at2759"/>
<proteinExistence type="predicted"/>
<dbReference type="GO" id="GO:0005739">
    <property type="term" value="C:mitochondrion"/>
    <property type="evidence" value="ECO:0007669"/>
    <property type="project" value="InterPro"/>
</dbReference>
<keyword evidence="1" id="KW-0472">Membrane</keyword>